<dbReference type="RefSeq" id="WP_047884835.1">
    <property type="nucleotide sequence ID" value="NZ_LDOU01000006.1"/>
</dbReference>
<evidence type="ECO:0000256" key="5">
    <source>
        <dbReference type="ARBA" id="ARBA00023163"/>
    </source>
</evidence>
<dbReference type="GO" id="GO:0006355">
    <property type="term" value="P:regulation of DNA-templated transcription"/>
    <property type="evidence" value="ECO:0007669"/>
    <property type="project" value="InterPro"/>
</dbReference>
<dbReference type="PROSITE" id="PS00688">
    <property type="entry name" value="SIGMA54_INTERACT_3"/>
    <property type="match status" value="1"/>
</dbReference>
<dbReference type="InterPro" id="IPR029016">
    <property type="entry name" value="GAF-like_dom_sf"/>
</dbReference>
<dbReference type="EMBL" id="LDOU01000006">
    <property type="protein sequence ID" value="KLV10651.1"/>
    <property type="molecule type" value="Genomic_DNA"/>
</dbReference>
<evidence type="ECO:0000256" key="1">
    <source>
        <dbReference type="ARBA" id="ARBA00022741"/>
    </source>
</evidence>
<dbReference type="Gene3D" id="1.10.8.60">
    <property type="match status" value="1"/>
</dbReference>
<dbReference type="SUPFAM" id="SSF52540">
    <property type="entry name" value="P-loop containing nucleoside triphosphate hydrolases"/>
    <property type="match status" value="1"/>
</dbReference>
<dbReference type="NCBIfam" id="NF003451">
    <property type="entry name" value="PRK05022.1"/>
    <property type="match status" value="1"/>
</dbReference>
<dbReference type="InterPro" id="IPR027417">
    <property type="entry name" value="P-loop_NTPase"/>
</dbReference>
<keyword evidence="4" id="KW-0238">DNA-binding</keyword>
<organism evidence="7 8">
    <name type="scientific">Photobacterium ganghwense</name>
    <dbReference type="NCBI Taxonomy" id="320778"/>
    <lineage>
        <taxon>Bacteria</taxon>
        <taxon>Pseudomonadati</taxon>
        <taxon>Pseudomonadota</taxon>
        <taxon>Gammaproteobacteria</taxon>
        <taxon>Vibrionales</taxon>
        <taxon>Vibrionaceae</taxon>
        <taxon>Photobacterium</taxon>
    </lineage>
</organism>
<dbReference type="Gene3D" id="1.10.10.60">
    <property type="entry name" value="Homeodomain-like"/>
    <property type="match status" value="1"/>
</dbReference>
<dbReference type="PANTHER" id="PTHR32071:SF35">
    <property type="entry name" value="ANAEROBIC NITRIC OXIDE REDUCTASE TRANSCRIPTION REGULATOR NORR"/>
    <property type="match status" value="1"/>
</dbReference>
<dbReference type="Gene3D" id="3.30.450.40">
    <property type="match status" value="1"/>
</dbReference>
<feature type="domain" description="Sigma-54 factor interaction" evidence="6">
    <location>
        <begin position="190"/>
        <end position="419"/>
    </location>
</feature>
<dbReference type="SUPFAM" id="SSF55781">
    <property type="entry name" value="GAF domain-like"/>
    <property type="match status" value="1"/>
</dbReference>
<dbReference type="FunFam" id="3.40.50.300:FF:000006">
    <property type="entry name" value="DNA-binding transcriptional regulator NtrC"/>
    <property type="match status" value="1"/>
</dbReference>
<proteinExistence type="predicted"/>
<dbReference type="PROSITE" id="PS00676">
    <property type="entry name" value="SIGMA54_INTERACT_2"/>
    <property type="match status" value="1"/>
</dbReference>
<dbReference type="STRING" id="320778.ABT57_07100"/>
<dbReference type="SMART" id="SM00382">
    <property type="entry name" value="AAA"/>
    <property type="match status" value="1"/>
</dbReference>
<dbReference type="GO" id="GO:0005524">
    <property type="term" value="F:ATP binding"/>
    <property type="evidence" value="ECO:0007669"/>
    <property type="project" value="UniProtKB-KW"/>
</dbReference>
<evidence type="ECO:0000313" key="7">
    <source>
        <dbReference type="EMBL" id="KLV10651.1"/>
    </source>
</evidence>
<dbReference type="InterPro" id="IPR009057">
    <property type="entry name" value="Homeodomain-like_sf"/>
</dbReference>
<dbReference type="InterPro" id="IPR025943">
    <property type="entry name" value="Sigma_54_int_dom_ATP-bd_2"/>
</dbReference>
<dbReference type="InterPro" id="IPR003593">
    <property type="entry name" value="AAA+_ATPase"/>
</dbReference>
<evidence type="ECO:0000256" key="3">
    <source>
        <dbReference type="ARBA" id="ARBA00023015"/>
    </source>
</evidence>
<evidence type="ECO:0000259" key="6">
    <source>
        <dbReference type="PROSITE" id="PS50045"/>
    </source>
</evidence>
<evidence type="ECO:0000256" key="4">
    <source>
        <dbReference type="ARBA" id="ARBA00023125"/>
    </source>
</evidence>
<dbReference type="GO" id="GO:0003677">
    <property type="term" value="F:DNA binding"/>
    <property type="evidence" value="ECO:0007669"/>
    <property type="project" value="UniProtKB-KW"/>
</dbReference>
<dbReference type="InterPro" id="IPR003018">
    <property type="entry name" value="GAF"/>
</dbReference>
<keyword evidence="1" id="KW-0547">Nucleotide-binding</keyword>
<keyword evidence="3" id="KW-0805">Transcription regulation</keyword>
<comment type="caution">
    <text evidence="7">The sequence shown here is derived from an EMBL/GenBank/DDBJ whole genome shotgun (WGS) entry which is preliminary data.</text>
</comment>
<dbReference type="Gene3D" id="3.40.50.300">
    <property type="entry name" value="P-loop containing nucleotide triphosphate hydrolases"/>
    <property type="match status" value="1"/>
</dbReference>
<dbReference type="Pfam" id="PF00158">
    <property type="entry name" value="Sigma54_activat"/>
    <property type="match status" value="1"/>
</dbReference>
<accession>A0A0J1HG75</accession>
<reference evidence="7 8" key="1">
    <citation type="submission" date="2015-05" db="EMBL/GenBank/DDBJ databases">
        <title>Photobacterium galathea sp. nov.</title>
        <authorList>
            <person name="Machado H."/>
            <person name="Gram L."/>
        </authorList>
    </citation>
    <scope>NUCLEOTIDE SEQUENCE [LARGE SCALE GENOMIC DNA]</scope>
    <source>
        <strain evidence="7 8">DSM 22954</strain>
    </source>
</reference>
<keyword evidence="8" id="KW-1185">Reference proteome</keyword>
<evidence type="ECO:0000313" key="8">
    <source>
        <dbReference type="Proteomes" id="UP000035909"/>
    </source>
</evidence>
<keyword evidence="5" id="KW-0804">Transcription</keyword>
<protein>
    <submittedName>
        <fullName evidence="7">Transcriptional regulator</fullName>
    </submittedName>
</protein>
<dbReference type="InterPro" id="IPR058031">
    <property type="entry name" value="AAA_lid_NorR"/>
</dbReference>
<keyword evidence="2" id="KW-0067">ATP-binding</keyword>
<dbReference type="InterPro" id="IPR025944">
    <property type="entry name" value="Sigma_54_int_dom_CS"/>
</dbReference>
<dbReference type="PROSITE" id="PS50045">
    <property type="entry name" value="SIGMA54_INTERACT_4"/>
    <property type="match status" value="1"/>
</dbReference>
<name>A0A0J1HG75_9GAMM</name>
<dbReference type="CDD" id="cd00009">
    <property type="entry name" value="AAA"/>
    <property type="match status" value="1"/>
</dbReference>
<dbReference type="PANTHER" id="PTHR32071">
    <property type="entry name" value="TRANSCRIPTIONAL REGULATORY PROTEIN"/>
    <property type="match status" value="1"/>
</dbReference>
<gene>
    <name evidence="7" type="ORF">ABT57_07100</name>
</gene>
<dbReference type="PATRIC" id="fig|320778.3.peg.1533"/>
<sequence>MKNTPKELAQLALDLTQVLSSQDRFARLLSVIKTLFSCDASALLAFRDQHFSPLAINGLYDEVMGRQFSIADHPRLEAIARAGDIVRFPHDSDLPDPYDGLIPSHQGNLHVHACVGLPLIANDTLIGALTIDGFDPHQFDRFSNEELRIISALAAASLQTALLMEQLERQAVDVPQASGTSAPGKGAVNMIGHSAAMRELKNQIQAVAGTDLTVLVSGETGVGKELIAASIHQSSQRSQQPLVYLNCAALPESVAESELFGHVKGAFTGAVSDRKGKFEMADGGTLFLDEVGELPLALQAKLLRVLQYGDLQRVGDDRHLKVDVRIIAATNRQLHAEVKAGKFRADLYHRLSVFPIVAPPLRDRDNDVVLLAGFFIERCQTKLGVKTIRLSADARQMLKAYHWPGNIRELEHAINRAAVIARARFAASARSTESPVIELVPDDFDLVAMYAVADLTGTPQTEKADCKSTATGDLVNHRLSDAGLKDATDSFQSQLIMETYERCNQNWAAAARALKLDTGNLHRLAKRLGVK</sequence>
<dbReference type="Pfam" id="PF01590">
    <property type="entry name" value="GAF"/>
    <property type="match status" value="1"/>
</dbReference>
<dbReference type="SMART" id="SM00065">
    <property type="entry name" value="GAF"/>
    <property type="match status" value="1"/>
</dbReference>
<evidence type="ECO:0000256" key="2">
    <source>
        <dbReference type="ARBA" id="ARBA00022840"/>
    </source>
</evidence>
<dbReference type="Proteomes" id="UP000035909">
    <property type="component" value="Unassembled WGS sequence"/>
</dbReference>
<dbReference type="OrthoDB" id="9804019at2"/>
<dbReference type="PROSITE" id="PS00675">
    <property type="entry name" value="SIGMA54_INTERACT_1"/>
    <property type="match status" value="1"/>
</dbReference>
<dbReference type="AlphaFoldDB" id="A0A0J1HG75"/>
<dbReference type="InterPro" id="IPR025662">
    <property type="entry name" value="Sigma_54_int_dom_ATP-bd_1"/>
</dbReference>
<dbReference type="InterPro" id="IPR002078">
    <property type="entry name" value="Sigma_54_int"/>
</dbReference>
<dbReference type="SUPFAM" id="SSF46689">
    <property type="entry name" value="Homeodomain-like"/>
    <property type="match status" value="1"/>
</dbReference>
<dbReference type="Pfam" id="PF25601">
    <property type="entry name" value="AAA_lid_14"/>
    <property type="match status" value="1"/>
</dbReference>